<dbReference type="KEGG" id="rpb:RPB_0134"/>
<dbReference type="HOGENOM" id="CLU_009942_2_0_5"/>
<dbReference type="CDD" id="cd01300">
    <property type="entry name" value="YtcJ_like"/>
    <property type="match status" value="1"/>
</dbReference>
<dbReference type="SUPFAM" id="SSF51556">
    <property type="entry name" value="Metallo-dependent hydrolases"/>
    <property type="match status" value="1"/>
</dbReference>
<dbReference type="SUPFAM" id="SSF51338">
    <property type="entry name" value="Composite domain of metallo-dependent hydrolases"/>
    <property type="match status" value="1"/>
</dbReference>
<dbReference type="Gene3D" id="2.30.40.10">
    <property type="entry name" value="Urease, subunit C, domain 1"/>
    <property type="match status" value="1"/>
</dbReference>
<dbReference type="Proteomes" id="UP000008809">
    <property type="component" value="Chromosome"/>
</dbReference>
<name>Q2J3W4_RHOP2</name>
<dbReference type="GO" id="GO:0016810">
    <property type="term" value="F:hydrolase activity, acting on carbon-nitrogen (but not peptide) bonds"/>
    <property type="evidence" value="ECO:0007669"/>
    <property type="project" value="InterPro"/>
</dbReference>
<dbReference type="RefSeq" id="WP_011439036.1">
    <property type="nucleotide sequence ID" value="NC_007778.1"/>
</dbReference>
<dbReference type="PANTHER" id="PTHR22642:SF2">
    <property type="entry name" value="PROTEIN LONG AFTER FAR-RED 3"/>
    <property type="match status" value="1"/>
</dbReference>
<protein>
    <submittedName>
        <fullName evidence="2">Amidohydrolase-like</fullName>
    </submittedName>
</protein>
<evidence type="ECO:0000313" key="2">
    <source>
        <dbReference type="EMBL" id="ABD04846.1"/>
    </source>
</evidence>
<evidence type="ECO:0000259" key="1">
    <source>
        <dbReference type="Pfam" id="PF07969"/>
    </source>
</evidence>
<dbReference type="PANTHER" id="PTHR22642">
    <property type="entry name" value="IMIDAZOLONEPROPIONASE"/>
    <property type="match status" value="1"/>
</dbReference>
<feature type="domain" description="Amidohydrolase 3" evidence="1">
    <location>
        <begin position="55"/>
        <end position="541"/>
    </location>
</feature>
<gene>
    <name evidence="2" type="ordered locus">RPB_0134</name>
</gene>
<keyword evidence="2" id="KW-0378">Hydrolase</keyword>
<proteinExistence type="predicted"/>
<evidence type="ECO:0000313" key="3">
    <source>
        <dbReference type="Proteomes" id="UP000008809"/>
    </source>
</evidence>
<dbReference type="eggNOG" id="COG1574">
    <property type="taxonomic scope" value="Bacteria"/>
</dbReference>
<dbReference type="OrthoDB" id="9811399at2"/>
<dbReference type="InterPro" id="IPR013108">
    <property type="entry name" value="Amidohydro_3"/>
</dbReference>
<dbReference type="Gene3D" id="3.10.310.70">
    <property type="match status" value="1"/>
</dbReference>
<sequence>MNHDTVVYSARNIITMNPSRPAATHVAVRDGRIVATGTAGELCVGGARLDNRFADKVLMPGFVEGHSHIMEGLMWKLPYIGAFDRRSPEGRIVAGVPDIDAIVARLQQAEALLQEPNTPLFAWGFDPLHIGGKMLTRQDLDRVSTTRPVVVVHASFHINNVNTTTLERAELLHATNISGVVAGADGLASGELQGIPARMRLFRSLGNNPQTGNITAADVARYAASCCVQGVTTVTDLHNDMSDQTVEVYRAATEAADFGVRLVPALAAVSHTPEQGVAKIEALRQGGNDRLHYGIVKLVVDGSIQGFTARLRWPGYHNGVANGLWYIAPEELPRLVGAYHRAGIQLHIHTNGDEATELALDAIEAAQIDTPRPDHRHTLQHCQMADAAQFRRMKALGVCANLFANHVYYWGDSHYELTMGPERAARLDATGTAQRIGVPFAIHSDAPVTPLAPLFTAWCAVNRVTSGGRVLGRDTEALTVPQALAAITIGAAYTLKMDHLVGSIETGKFADFVVLEDDPLTVAPERLKDIAIWGTVVGGVVREAPRA</sequence>
<dbReference type="InterPro" id="IPR033932">
    <property type="entry name" value="YtcJ-like"/>
</dbReference>
<accession>Q2J3W4</accession>
<dbReference type="AlphaFoldDB" id="Q2J3W4"/>
<keyword evidence="3" id="KW-1185">Reference proteome</keyword>
<dbReference type="Gene3D" id="3.20.20.140">
    <property type="entry name" value="Metal-dependent hydrolases"/>
    <property type="match status" value="1"/>
</dbReference>
<reference evidence="2 3" key="1">
    <citation type="submission" date="2006-01" db="EMBL/GenBank/DDBJ databases">
        <title>Complete sequence of Rhodopseudomonas palustris HaA2.</title>
        <authorList>
            <consortium name="US DOE Joint Genome Institute"/>
            <person name="Copeland A."/>
            <person name="Lucas S."/>
            <person name="Lapidus A."/>
            <person name="Barry K."/>
            <person name="Detter J.C."/>
            <person name="Glavina T."/>
            <person name="Hammon N."/>
            <person name="Israni S."/>
            <person name="Pitluck S."/>
            <person name="Chain P."/>
            <person name="Malfatti S."/>
            <person name="Shin M."/>
            <person name="Vergez L."/>
            <person name="Schmutz J."/>
            <person name="Larimer F."/>
            <person name="Land M."/>
            <person name="Hauser L."/>
            <person name="Pelletier D.A."/>
            <person name="Kyrpides N."/>
            <person name="Anderson I."/>
            <person name="Oda Y."/>
            <person name="Harwood C.S."/>
            <person name="Richardson P."/>
        </authorList>
    </citation>
    <scope>NUCLEOTIDE SEQUENCE [LARGE SCALE GENOMIC DNA]</scope>
    <source>
        <strain evidence="2 3">HaA2</strain>
    </source>
</reference>
<dbReference type="InterPro" id="IPR011059">
    <property type="entry name" value="Metal-dep_hydrolase_composite"/>
</dbReference>
<organism evidence="2 3">
    <name type="scientific">Rhodopseudomonas palustris (strain HaA2)</name>
    <dbReference type="NCBI Taxonomy" id="316058"/>
    <lineage>
        <taxon>Bacteria</taxon>
        <taxon>Pseudomonadati</taxon>
        <taxon>Pseudomonadota</taxon>
        <taxon>Alphaproteobacteria</taxon>
        <taxon>Hyphomicrobiales</taxon>
        <taxon>Nitrobacteraceae</taxon>
        <taxon>Rhodopseudomonas</taxon>
    </lineage>
</organism>
<dbReference type="InterPro" id="IPR032466">
    <property type="entry name" value="Metal_Hydrolase"/>
</dbReference>
<dbReference type="Pfam" id="PF07969">
    <property type="entry name" value="Amidohydro_3"/>
    <property type="match status" value="1"/>
</dbReference>
<dbReference type="STRING" id="316058.RPB_0134"/>
<dbReference type="EMBL" id="CP000250">
    <property type="protein sequence ID" value="ABD04846.1"/>
    <property type="molecule type" value="Genomic_DNA"/>
</dbReference>